<name>A0ABC8CGN7_CORST</name>
<feature type="transmembrane region" description="Helical" evidence="1">
    <location>
        <begin position="104"/>
        <end position="127"/>
    </location>
</feature>
<evidence type="ECO:0008006" key="4">
    <source>
        <dbReference type="Google" id="ProtNLM"/>
    </source>
</evidence>
<protein>
    <recommendedName>
        <fullName evidence="4">ECF transporter S component</fullName>
    </recommendedName>
</protein>
<sequence>MPYLLRTRWRQLLVALAMLLTTVSWALTMNSEFWSITYTFESPLTIVIWVLCLVATLCLLISKHGALPRHMMFNPIMGMAVNLIFGSLVMGTNIPFYFDTIGTMVIAILYGPVLGMATGVGATVVASSFAAYPLAFNPVAILVGFLFGVLGSRSFFRYVTGTIATGLVGGMLCGMVSVYPLIFSFGNSDGIGRPGLLLYFQLITGDERLAIICQALLSHSVDKAFTLLLACTLIRFAPIALRTYFVFPGKRSIVEHIFQESADNKGYSEDAYRASEYSTGT</sequence>
<dbReference type="Gene3D" id="1.10.1760.20">
    <property type="match status" value="1"/>
</dbReference>
<feature type="transmembrane region" description="Helical" evidence="1">
    <location>
        <begin position="162"/>
        <end position="184"/>
    </location>
</feature>
<keyword evidence="1" id="KW-0472">Membrane</keyword>
<feature type="transmembrane region" description="Helical" evidence="1">
    <location>
        <begin position="134"/>
        <end position="156"/>
    </location>
</feature>
<dbReference type="EMBL" id="CP024932">
    <property type="protein sequence ID" value="ATZ07601.1"/>
    <property type="molecule type" value="Genomic_DNA"/>
</dbReference>
<evidence type="ECO:0000313" key="2">
    <source>
        <dbReference type="EMBL" id="ATZ07601.1"/>
    </source>
</evidence>
<organism evidence="2 3">
    <name type="scientific">Corynebacterium striatum</name>
    <dbReference type="NCBI Taxonomy" id="43770"/>
    <lineage>
        <taxon>Bacteria</taxon>
        <taxon>Bacillati</taxon>
        <taxon>Actinomycetota</taxon>
        <taxon>Actinomycetes</taxon>
        <taxon>Mycobacteriales</taxon>
        <taxon>Corynebacteriaceae</taxon>
        <taxon>Corynebacterium</taxon>
    </lineage>
</organism>
<reference evidence="2 3" key="1">
    <citation type="submission" date="2017-11" db="EMBL/GenBank/DDBJ databases">
        <title>Whole genome sequencing of cultured pathogen.</title>
        <authorList>
            <person name="Hoffmann M."/>
            <person name="Sanchez M."/>
            <person name="Timme R."/>
            <person name="Nudel K."/>
            <person name="Bry L."/>
        </authorList>
    </citation>
    <scope>NUCLEOTIDE SEQUENCE [LARGE SCALE GENOMIC DNA]</scope>
    <source>
        <strain evidence="2 3">216</strain>
    </source>
</reference>
<gene>
    <name evidence="2" type="ORF">A9D01_01360</name>
</gene>
<keyword evidence="1" id="KW-0812">Transmembrane</keyword>
<accession>A0ABC8CGN7</accession>
<feature type="transmembrane region" description="Helical" evidence="1">
    <location>
        <begin position="42"/>
        <end position="61"/>
    </location>
</feature>
<feature type="transmembrane region" description="Helical" evidence="1">
    <location>
        <begin position="73"/>
        <end position="98"/>
    </location>
</feature>
<evidence type="ECO:0000313" key="3">
    <source>
        <dbReference type="Proteomes" id="UP000231994"/>
    </source>
</evidence>
<keyword evidence="1" id="KW-1133">Transmembrane helix</keyword>
<dbReference type="Proteomes" id="UP000231994">
    <property type="component" value="Chromosome"/>
</dbReference>
<evidence type="ECO:0000256" key="1">
    <source>
        <dbReference type="SAM" id="Phobius"/>
    </source>
</evidence>
<dbReference type="AlphaFoldDB" id="A0ABC8CGN7"/>
<proteinExistence type="predicted"/>